<feature type="transmembrane region" description="Helical" evidence="1">
    <location>
        <begin position="174"/>
        <end position="193"/>
    </location>
</feature>
<reference evidence="3 4" key="1">
    <citation type="submission" date="2020-03" db="EMBL/GenBank/DDBJ databases">
        <title>Sphingomonas sp. nov., isolated from fish.</title>
        <authorList>
            <person name="Hyun D.-W."/>
            <person name="Bae J.-W."/>
        </authorList>
    </citation>
    <scope>NUCLEOTIDE SEQUENCE [LARGE SCALE GENOMIC DNA]</scope>
    <source>
        <strain evidence="3 4">HDW15B</strain>
    </source>
</reference>
<proteinExistence type="predicted"/>
<keyword evidence="1" id="KW-0472">Membrane</keyword>
<feature type="transmembrane region" description="Helical" evidence="1">
    <location>
        <begin position="266"/>
        <end position="288"/>
    </location>
</feature>
<keyword evidence="1" id="KW-1133">Transmembrane helix</keyword>
<name>A0A6G7YMY7_9SPHN</name>
<dbReference type="AlphaFoldDB" id="A0A6G7YMY7"/>
<feature type="domain" description="Peptidase M56" evidence="2">
    <location>
        <begin position="7"/>
        <end position="256"/>
    </location>
</feature>
<evidence type="ECO:0000256" key="1">
    <source>
        <dbReference type="SAM" id="Phobius"/>
    </source>
</evidence>
<dbReference type="CDD" id="cd07341">
    <property type="entry name" value="M56_BlaR1_MecR1_like"/>
    <property type="match status" value="1"/>
</dbReference>
<dbReference type="KEGG" id="spii:G7077_03410"/>
<dbReference type="EMBL" id="CP049869">
    <property type="protein sequence ID" value="QIK78102.1"/>
    <property type="molecule type" value="Genomic_DNA"/>
</dbReference>
<evidence type="ECO:0000313" key="3">
    <source>
        <dbReference type="EMBL" id="QIK78102.1"/>
    </source>
</evidence>
<sequence length="399" mass="42715">MAETLAATAVLILVVLVLRGPVARAFGARAAYALWLVPTTRLLLPPFAIQVPDRTVMIDLGAIAPAPALTAGWTFSLAQGAFALWLAGTSSFLLWHLLNYRRFMFRAVQAGRPLTDAAVPGFTVLLTSAVTGPAAAGILRRYILLPIDFASRFDAAERELALAHEAMHHRRGDLLASAAALFMVALHWFNPIAHIAHRLFRRDLEAACDASLIDIRGSDARHKYAQTILRCAAQPMPQTVCALTPIGELKERLTMLNNMPSRGRQLAGGAIALVLAGAGLTLAAPVAAQEKDVVERIEIRQIGGGDQVRRALPSEVKAKMAACNGEKFEADVNATPTAEKKTRTRMLICAKAGTTKAETAASLEKVLSRVEGDSDMPAENKAQLAAKLKARIAELKAGS</sequence>
<accession>A0A6G7YMY7</accession>
<evidence type="ECO:0000259" key="2">
    <source>
        <dbReference type="Pfam" id="PF05569"/>
    </source>
</evidence>
<evidence type="ECO:0000313" key="4">
    <source>
        <dbReference type="Proteomes" id="UP000503222"/>
    </source>
</evidence>
<dbReference type="InterPro" id="IPR052173">
    <property type="entry name" value="Beta-lactam_resp_regulator"/>
</dbReference>
<organism evidence="3 4">
    <name type="scientific">Sphingomonas piscis</name>
    <dbReference type="NCBI Taxonomy" id="2714943"/>
    <lineage>
        <taxon>Bacteria</taxon>
        <taxon>Pseudomonadati</taxon>
        <taxon>Pseudomonadota</taxon>
        <taxon>Alphaproteobacteria</taxon>
        <taxon>Sphingomonadales</taxon>
        <taxon>Sphingomonadaceae</taxon>
        <taxon>Sphingomonas</taxon>
    </lineage>
</organism>
<feature type="transmembrane region" description="Helical" evidence="1">
    <location>
        <begin position="77"/>
        <end position="98"/>
    </location>
</feature>
<dbReference type="PANTHER" id="PTHR34978:SF3">
    <property type="entry name" value="SLR0241 PROTEIN"/>
    <property type="match status" value="1"/>
</dbReference>
<gene>
    <name evidence="3" type="ORF">G7077_03410</name>
</gene>
<keyword evidence="4" id="KW-1185">Reference proteome</keyword>
<dbReference type="Proteomes" id="UP000503222">
    <property type="component" value="Chromosome"/>
</dbReference>
<protein>
    <recommendedName>
        <fullName evidence="2">Peptidase M56 domain-containing protein</fullName>
    </recommendedName>
</protein>
<dbReference type="InterPro" id="IPR008756">
    <property type="entry name" value="Peptidase_M56"/>
</dbReference>
<feature type="transmembrane region" description="Helical" evidence="1">
    <location>
        <begin position="119"/>
        <end position="139"/>
    </location>
</feature>
<dbReference type="RefSeq" id="WP_166410496.1">
    <property type="nucleotide sequence ID" value="NZ_CP049869.1"/>
</dbReference>
<dbReference type="PANTHER" id="PTHR34978">
    <property type="entry name" value="POSSIBLE SENSOR-TRANSDUCER PROTEIN BLAR"/>
    <property type="match status" value="1"/>
</dbReference>
<keyword evidence="1" id="KW-0812">Transmembrane</keyword>
<dbReference type="Pfam" id="PF05569">
    <property type="entry name" value="Peptidase_M56"/>
    <property type="match status" value="1"/>
</dbReference>